<reference evidence="1" key="2">
    <citation type="journal article" date="2024" name="Plant">
        <title>Genomic evolution and insights into agronomic trait innovations of Sesamum species.</title>
        <authorList>
            <person name="Miao H."/>
            <person name="Wang L."/>
            <person name="Qu L."/>
            <person name="Liu H."/>
            <person name="Sun Y."/>
            <person name="Le M."/>
            <person name="Wang Q."/>
            <person name="Wei S."/>
            <person name="Zheng Y."/>
            <person name="Lin W."/>
            <person name="Duan Y."/>
            <person name="Cao H."/>
            <person name="Xiong S."/>
            <person name="Wang X."/>
            <person name="Wei L."/>
            <person name="Li C."/>
            <person name="Ma Q."/>
            <person name="Ju M."/>
            <person name="Zhao R."/>
            <person name="Li G."/>
            <person name="Mu C."/>
            <person name="Tian Q."/>
            <person name="Mei H."/>
            <person name="Zhang T."/>
            <person name="Gao T."/>
            <person name="Zhang H."/>
        </authorList>
    </citation>
    <scope>NUCLEOTIDE SEQUENCE</scope>
    <source>
        <strain evidence="1">G02</strain>
    </source>
</reference>
<dbReference type="AlphaFoldDB" id="A0AAW2VNQ1"/>
<keyword evidence="1" id="KW-0328">Glycosyltransferase</keyword>
<accession>A0AAW2VNQ1</accession>
<proteinExistence type="predicted"/>
<name>A0AAW2VNQ1_SESRA</name>
<comment type="caution">
    <text evidence="1">The sequence shown here is derived from an EMBL/GenBank/DDBJ whole genome shotgun (WGS) entry which is preliminary data.</text>
</comment>
<protein>
    <submittedName>
        <fullName evidence="1">ATP phosphoribosyltransferase 1, chloroplastic</fullName>
    </submittedName>
</protein>
<organism evidence="1">
    <name type="scientific">Sesamum radiatum</name>
    <name type="common">Black benniseed</name>
    <dbReference type="NCBI Taxonomy" id="300843"/>
    <lineage>
        <taxon>Eukaryota</taxon>
        <taxon>Viridiplantae</taxon>
        <taxon>Streptophyta</taxon>
        <taxon>Embryophyta</taxon>
        <taxon>Tracheophyta</taxon>
        <taxon>Spermatophyta</taxon>
        <taxon>Magnoliopsida</taxon>
        <taxon>eudicotyledons</taxon>
        <taxon>Gunneridae</taxon>
        <taxon>Pentapetalae</taxon>
        <taxon>asterids</taxon>
        <taxon>lamiids</taxon>
        <taxon>Lamiales</taxon>
        <taxon>Pedaliaceae</taxon>
        <taxon>Sesamum</taxon>
    </lineage>
</organism>
<dbReference type="EMBL" id="JACGWJ010000003">
    <property type="protein sequence ID" value="KAL0430385.1"/>
    <property type="molecule type" value="Genomic_DNA"/>
</dbReference>
<evidence type="ECO:0000313" key="1">
    <source>
        <dbReference type="EMBL" id="KAL0430385.1"/>
    </source>
</evidence>
<reference evidence="1" key="1">
    <citation type="submission" date="2020-06" db="EMBL/GenBank/DDBJ databases">
        <authorList>
            <person name="Li T."/>
            <person name="Hu X."/>
            <person name="Zhang T."/>
            <person name="Song X."/>
            <person name="Zhang H."/>
            <person name="Dai N."/>
            <person name="Sheng W."/>
            <person name="Hou X."/>
            <person name="Wei L."/>
        </authorList>
    </citation>
    <scope>NUCLEOTIDE SEQUENCE</scope>
    <source>
        <strain evidence="1">G02</strain>
        <tissue evidence="1">Leaf</tissue>
    </source>
</reference>
<dbReference type="GO" id="GO:0016757">
    <property type="term" value="F:glycosyltransferase activity"/>
    <property type="evidence" value="ECO:0007669"/>
    <property type="project" value="UniProtKB-KW"/>
</dbReference>
<sequence>MKFSVSCCLVTFPVIVVNGNMNKKPLERNEVRLGLPSKDRMSTDTLDLLKDCQLSVRQVIDGSMWQKVLRQEQRINLR</sequence>
<keyword evidence="1" id="KW-0808">Transferase</keyword>
<gene>
    <name evidence="1" type="ORF">Sradi_0664500</name>
</gene>